<dbReference type="PANTHER" id="PTHR46206">
    <property type="entry name" value="CYTOCHROME P450"/>
    <property type="match status" value="1"/>
</dbReference>
<dbReference type="OMA" id="PAYSIHF"/>
<reference evidence="9" key="1">
    <citation type="submission" date="2014-04" db="EMBL/GenBank/DDBJ databases">
        <title>Evolutionary Origins and Diversification of the Mycorrhizal Mutualists.</title>
        <authorList>
            <consortium name="DOE Joint Genome Institute"/>
            <consortium name="Mycorrhizal Genomics Consortium"/>
            <person name="Kohler A."/>
            <person name="Kuo A."/>
            <person name="Nagy L.G."/>
            <person name="Floudas D."/>
            <person name="Copeland A."/>
            <person name="Barry K.W."/>
            <person name="Cichocki N."/>
            <person name="Veneault-Fourrey C."/>
            <person name="LaButti K."/>
            <person name="Lindquist E.A."/>
            <person name="Lipzen A."/>
            <person name="Lundell T."/>
            <person name="Morin E."/>
            <person name="Murat C."/>
            <person name="Riley R."/>
            <person name="Ohm R."/>
            <person name="Sun H."/>
            <person name="Tunlid A."/>
            <person name="Henrissat B."/>
            <person name="Grigoriev I.V."/>
            <person name="Hibbett D.S."/>
            <person name="Martin F."/>
        </authorList>
    </citation>
    <scope>NUCLEOTIDE SEQUENCE [LARGE SCALE GENOMIC DNA]</scope>
    <source>
        <strain evidence="9">FD-334 SS-4</strain>
    </source>
</reference>
<accession>A0A0D2KZN6</accession>
<keyword evidence="4 7" id="KW-0560">Oxidoreductase</keyword>
<dbReference type="GO" id="GO:0005506">
    <property type="term" value="F:iron ion binding"/>
    <property type="evidence" value="ECO:0007669"/>
    <property type="project" value="InterPro"/>
</dbReference>
<evidence type="ECO:0000256" key="3">
    <source>
        <dbReference type="ARBA" id="ARBA00022723"/>
    </source>
</evidence>
<evidence type="ECO:0000256" key="4">
    <source>
        <dbReference type="ARBA" id="ARBA00023002"/>
    </source>
</evidence>
<dbReference type="Pfam" id="PF00067">
    <property type="entry name" value="p450"/>
    <property type="match status" value="1"/>
</dbReference>
<dbReference type="PROSITE" id="PS00086">
    <property type="entry name" value="CYTOCHROME_P450"/>
    <property type="match status" value="1"/>
</dbReference>
<evidence type="ECO:0000256" key="7">
    <source>
        <dbReference type="RuleBase" id="RU000461"/>
    </source>
</evidence>
<dbReference type="PRINTS" id="PR00463">
    <property type="entry name" value="EP450I"/>
</dbReference>
<keyword evidence="6 7" id="KW-0349">Heme</keyword>
<evidence type="ECO:0000256" key="1">
    <source>
        <dbReference type="ARBA" id="ARBA00001971"/>
    </source>
</evidence>
<dbReference type="STRING" id="945553.A0A0D2KZN6"/>
<evidence type="ECO:0000313" key="9">
    <source>
        <dbReference type="Proteomes" id="UP000054270"/>
    </source>
</evidence>
<dbReference type="GO" id="GO:0004497">
    <property type="term" value="F:monooxygenase activity"/>
    <property type="evidence" value="ECO:0007669"/>
    <property type="project" value="UniProtKB-KW"/>
</dbReference>
<sequence>MQAVDEDLQLPYTMDKHQLASNSYQARVLRTDVNRSIPTYIPEILDESTLAMTETFKPVTSESTSVPVFDTMTHLIARISNRVIFGEELCRNEKFLHAVVRFSETVPVIAPFLQWSHPIFRPIVYFVLAWAMGGKKEPLKYLIPHLKHKMQNRETWAEKPFLVSDFIIKSSLPQEPVEGIAVRLLNINFASIHTSAIFITQALFEMALLSPEELESMRSEIKEALESENGWTKGAIDKMVKIDSALREVGRYYGLVHSTLSRVAMLGCDLDEGTYVPAGFRVAVDIRAIHFDPTVYKDPEQCDLFRFSKMRAQDGTDSKYGFAMVDANYLPFGAGRHACAGRFFAAMELKIMLAHILLEYDFKYPPGITQRPKNMIFNGAIIPDPKTRLLFTARAKKAL</sequence>
<evidence type="ECO:0000256" key="6">
    <source>
        <dbReference type="PIRSR" id="PIRSR602401-1"/>
    </source>
</evidence>
<dbReference type="InterPro" id="IPR036396">
    <property type="entry name" value="Cyt_P450_sf"/>
</dbReference>
<proteinExistence type="inferred from homology"/>
<organism evidence="8 9">
    <name type="scientific">Hypholoma sublateritium (strain FD-334 SS-4)</name>
    <dbReference type="NCBI Taxonomy" id="945553"/>
    <lineage>
        <taxon>Eukaryota</taxon>
        <taxon>Fungi</taxon>
        <taxon>Dikarya</taxon>
        <taxon>Basidiomycota</taxon>
        <taxon>Agaricomycotina</taxon>
        <taxon>Agaricomycetes</taxon>
        <taxon>Agaricomycetidae</taxon>
        <taxon>Agaricales</taxon>
        <taxon>Agaricineae</taxon>
        <taxon>Strophariaceae</taxon>
        <taxon>Hypholoma</taxon>
    </lineage>
</organism>
<dbReference type="GO" id="GO:0020037">
    <property type="term" value="F:heme binding"/>
    <property type="evidence" value="ECO:0007669"/>
    <property type="project" value="InterPro"/>
</dbReference>
<keyword evidence="3 6" id="KW-0479">Metal-binding</keyword>
<dbReference type="OrthoDB" id="1844152at2759"/>
<comment type="cofactor">
    <cofactor evidence="1 6">
        <name>heme</name>
        <dbReference type="ChEBI" id="CHEBI:30413"/>
    </cofactor>
</comment>
<dbReference type="CDD" id="cd11041">
    <property type="entry name" value="CYP503A1-like"/>
    <property type="match status" value="1"/>
</dbReference>
<name>A0A0D2KZN6_HYPSF</name>
<evidence type="ECO:0000256" key="5">
    <source>
        <dbReference type="ARBA" id="ARBA00023004"/>
    </source>
</evidence>
<evidence type="ECO:0000313" key="8">
    <source>
        <dbReference type="EMBL" id="KJA19932.1"/>
    </source>
</evidence>
<dbReference type="InterPro" id="IPR002401">
    <property type="entry name" value="Cyt_P450_E_grp-I"/>
</dbReference>
<feature type="binding site" description="axial binding residue" evidence="6">
    <location>
        <position position="339"/>
    </location>
    <ligand>
        <name>heme</name>
        <dbReference type="ChEBI" id="CHEBI:30413"/>
    </ligand>
    <ligandPart>
        <name>Fe</name>
        <dbReference type="ChEBI" id="CHEBI:18248"/>
    </ligandPart>
</feature>
<protein>
    <recommendedName>
        <fullName evidence="10">Cytochrome P450</fullName>
    </recommendedName>
</protein>
<dbReference type="Gene3D" id="1.10.630.10">
    <property type="entry name" value="Cytochrome P450"/>
    <property type="match status" value="1"/>
</dbReference>
<evidence type="ECO:0000256" key="2">
    <source>
        <dbReference type="ARBA" id="ARBA00010617"/>
    </source>
</evidence>
<gene>
    <name evidence="8" type="ORF">HYPSUDRAFT_189443</name>
</gene>
<dbReference type="GO" id="GO:0016705">
    <property type="term" value="F:oxidoreductase activity, acting on paired donors, with incorporation or reduction of molecular oxygen"/>
    <property type="evidence" value="ECO:0007669"/>
    <property type="project" value="InterPro"/>
</dbReference>
<evidence type="ECO:0008006" key="10">
    <source>
        <dbReference type="Google" id="ProtNLM"/>
    </source>
</evidence>
<keyword evidence="5 6" id="KW-0408">Iron</keyword>
<dbReference type="InterPro" id="IPR017972">
    <property type="entry name" value="Cyt_P450_CS"/>
</dbReference>
<dbReference type="Proteomes" id="UP000054270">
    <property type="component" value="Unassembled WGS sequence"/>
</dbReference>
<comment type="similarity">
    <text evidence="2 7">Belongs to the cytochrome P450 family.</text>
</comment>
<keyword evidence="9" id="KW-1185">Reference proteome</keyword>
<keyword evidence="7" id="KW-0503">Monooxygenase</keyword>
<dbReference type="AlphaFoldDB" id="A0A0D2KZN6"/>
<dbReference type="InterPro" id="IPR001128">
    <property type="entry name" value="Cyt_P450"/>
</dbReference>
<dbReference type="EMBL" id="KN817572">
    <property type="protein sequence ID" value="KJA19932.1"/>
    <property type="molecule type" value="Genomic_DNA"/>
</dbReference>
<dbReference type="SUPFAM" id="SSF48264">
    <property type="entry name" value="Cytochrome P450"/>
    <property type="match status" value="1"/>
</dbReference>
<dbReference type="PANTHER" id="PTHR46206:SF4">
    <property type="entry name" value="P450, PUTATIVE (EUROFUNG)-RELATED"/>
    <property type="match status" value="1"/>
</dbReference>